<reference evidence="9" key="1">
    <citation type="submission" date="2017-11" db="EMBL/GenBank/DDBJ databases">
        <authorList>
            <person name="Duchaud E."/>
        </authorList>
    </citation>
    <scope>NUCLEOTIDE SEQUENCE [LARGE SCALE GENOMIC DNA]</scope>
    <source>
        <strain evidence="9">Tenacibaculum sp. TNO020</strain>
    </source>
</reference>
<feature type="domain" description="EamA" evidence="7">
    <location>
        <begin position="165"/>
        <end position="298"/>
    </location>
</feature>
<dbReference type="PANTHER" id="PTHR42920">
    <property type="entry name" value="OS03G0707200 PROTEIN-RELATED"/>
    <property type="match status" value="1"/>
</dbReference>
<dbReference type="InterPro" id="IPR051258">
    <property type="entry name" value="Diverse_Substrate_Transporter"/>
</dbReference>
<evidence type="ECO:0000256" key="2">
    <source>
        <dbReference type="ARBA" id="ARBA00022475"/>
    </source>
</evidence>
<dbReference type="SUPFAM" id="SSF103481">
    <property type="entry name" value="Multidrug resistance efflux transporter EmrE"/>
    <property type="match status" value="1"/>
</dbReference>
<feature type="transmembrane region" description="Helical" evidence="6">
    <location>
        <begin position="39"/>
        <end position="56"/>
    </location>
</feature>
<proteinExistence type="predicted"/>
<feature type="transmembrane region" description="Helical" evidence="6">
    <location>
        <begin position="7"/>
        <end position="27"/>
    </location>
</feature>
<dbReference type="EMBL" id="OENF01000010">
    <property type="protein sequence ID" value="SOS74113.1"/>
    <property type="molecule type" value="Genomic_DNA"/>
</dbReference>
<feature type="transmembrane region" description="Helical" evidence="6">
    <location>
        <begin position="108"/>
        <end position="127"/>
    </location>
</feature>
<evidence type="ECO:0000259" key="7">
    <source>
        <dbReference type="Pfam" id="PF00892"/>
    </source>
</evidence>
<feature type="transmembrane region" description="Helical" evidence="6">
    <location>
        <begin position="223"/>
        <end position="243"/>
    </location>
</feature>
<dbReference type="RefSeq" id="WP_101916627.1">
    <property type="nucleotide sequence ID" value="NZ_OENF01000010.1"/>
</dbReference>
<dbReference type="InterPro" id="IPR037185">
    <property type="entry name" value="EmrE-like"/>
</dbReference>
<dbReference type="InterPro" id="IPR000620">
    <property type="entry name" value="EamA_dom"/>
</dbReference>
<keyword evidence="5 6" id="KW-0472">Membrane</keyword>
<comment type="subcellular location">
    <subcellularLocation>
        <location evidence="1">Cell membrane</location>
        <topology evidence="1">Multi-pass membrane protein</topology>
    </subcellularLocation>
</comment>
<evidence type="ECO:0000313" key="8">
    <source>
        <dbReference type="EMBL" id="SOS74113.1"/>
    </source>
</evidence>
<dbReference type="PANTHER" id="PTHR42920:SF5">
    <property type="entry name" value="EAMA DOMAIN-CONTAINING PROTEIN"/>
    <property type="match status" value="1"/>
</dbReference>
<dbReference type="AlphaFoldDB" id="A0A2H1YF57"/>
<gene>
    <name evidence="8" type="ORF">TNO020_180143</name>
</gene>
<evidence type="ECO:0000256" key="3">
    <source>
        <dbReference type="ARBA" id="ARBA00022692"/>
    </source>
</evidence>
<keyword evidence="2" id="KW-1003">Cell membrane</keyword>
<feature type="transmembrane region" description="Helical" evidence="6">
    <location>
        <begin position="199"/>
        <end position="217"/>
    </location>
</feature>
<feature type="transmembrane region" description="Helical" evidence="6">
    <location>
        <begin position="162"/>
        <end position="179"/>
    </location>
</feature>
<name>A0A2H1YF57_9FLAO</name>
<dbReference type="Proteomes" id="UP000234211">
    <property type="component" value="Unassembled WGS sequence"/>
</dbReference>
<feature type="transmembrane region" description="Helical" evidence="6">
    <location>
        <begin position="281"/>
        <end position="299"/>
    </location>
</feature>
<keyword evidence="4 6" id="KW-1133">Transmembrane helix</keyword>
<feature type="domain" description="EamA" evidence="7">
    <location>
        <begin position="5"/>
        <end position="153"/>
    </location>
</feature>
<sequence length="311" mass="34055">MNKIKGIIFVSIGAASYGILATIIKLANNNNFGTAGLTFLQYLFGVLVLSIATFLINTKSKKTISTTNTANQTAISTSKYPRLKLMLFGTSLGLTSSFYYLSIQYVPVSVGIILLMQTVWMGILLEFFIDRKLVSKAKIIGSIMVLLGTLLASKVFESDFNLNLLGVIYGLFAAIFYTTSMYASNKISLELPSLTRSKYLVYGGFLAILIFWNFQIIEEINSVEILKWGMVLGLFGTVLPPILFSKGVPAIGNGLTSIIAALEIPISVLSAFLILNEQIGFLQGVGIFIILITILLINVKKKEKIEKSKTL</sequence>
<evidence type="ECO:0000256" key="5">
    <source>
        <dbReference type="ARBA" id="ARBA00023136"/>
    </source>
</evidence>
<dbReference type="Pfam" id="PF00892">
    <property type="entry name" value="EamA"/>
    <property type="match status" value="2"/>
</dbReference>
<organism evidence="8 9">
    <name type="scientific">Tenacibaculum piscium</name>
    <dbReference type="NCBI Taxonomy" id="1458515"/>
    <lineage>
        <taxon>Bacteria</taxon>
        <taxon>Pseudomonadati</taxon>
        <taxon>Bacteroidota</taxon>
        <taxon>Flavobacteriia</taxon>
        <taxon>Flavobacteriales</taxon>
        <taxon>Flavobacteriaceae</taxon>
        <taxon>Tenacibaculum</taxon>
    </lineage>
</organism>
<evidence type="ECO:0000256" key="6">
    <source>
        <dbReference type="SAM" id="Phobius"/>
    </source>
</evidence>
<feature type="transmembrane region" description="Helical" evidence="6">
    <location>
        <begin position="85"/>
        <end position="102"/>
    </location>
</feature>
<keyword evidence="9" id="KW-1185">Reference proteome</keyword>
<keyword evidence="3 6" id="KW-0812">Transmembrane</keyword>
<accession>A0A2H1YF57</accession>
<dbReference type="OrthoDB" id="3180815at2"/>
<evidence type="ECO:0000256" key="4">
    <source>
        <dbReference type="ARBA" id="ARBA00022989"/>
    </source>
</evidence>
<evidence type="ECO:0000256" key="1">
    <source>
        <dbReference type="ARBA" id="ARBA00004651"/>
    </source>
</evidence>
<protein>
    <submittedName>
        <fullName evidence="8">Permease</fullName>
    </submittedName>
</protein>
<dbReference type="GO" id="GO:0005886">
    <property type="term" value="C:plasma membrane"/>
    <property type="evidence" value="ECO:0007669"/>
    <property type="project" value="UniProtKB-SubCell"/>
</dbReference>
<evidence type="ECO:0000313" key="9">
    <source>
        <dbReference type="Proteomes" id="UP000234211"/>
    </source>
</evidence>